<evidence type="ECO:0000313" key="1">
    <source>
        <dbReference type="EMBL" id="WCO01646.1"/>
    </source>
</evidence>
<accession>A0ABY7RWX9</accession>
<dbReference type="EMBL" id="CP116221">
    <property type="protein sequence ID" value="WCO01646.1"/>
    <property type="molecule type" value="Genomic_DNA"/>
</dbReference>
<name>A0ABY7RWX9_9FLAO</name>
<dbReference type="Proteomes" id="UP001202717">
    <property type="component" value="Chromosome"/>
</dbReference>
<evidence type="ECO:0008006" key="3">
    <source>
        <dbReference type="Google" id="ProtNLM"/>
    </source>
</evidence>
<gene>
    <name evidence="1" type="ORF">MUN68_016485</name>
</gene>
<sequence length="170" mass="19985">MKNYILILIILNLLCFNCKNETKNSSEITESEISKDILNDYDQKLLDYRKLDVLLNGNFKIEGFGMKKMPNGNHGFVFKLGDHTTNKIIDYYSIGLIGYSNESPQKPFEASLHPRLTTKQNNNYIILQRKIDKIRYFDSLDVYIYLRKNYKKSKRLGTVIIKDILFEDKK</sequence>
<organism evidence="1 2">
    <name type="scientific">Psychroserpens ponticola</name>
    <dbReference type="NCBI Taxonomy" id="2932268"/>
    <lineage>
        <taxon>Bacteria</taxon>
        <taxon>Pseudomonadati</taxon>
        <taxon>Bacteroidota</taxon>
        <taxon>Flavobacteriia</taxon>
        <taxon>Flavobacteriales</taxon>
        <taxon>Flavobacteriaceae</taxon>
        <taxon>Psychroserpens</taxon>
    </lineage>
</organism>
<reference evidence="1 2" key="1">
    <citation type="submission" date="2023-01" db="EMBL/GenBank/DDBJ databases">
        <title>Psychroserpens ponticola sp. nov., isolated from seawater.</title>
        <authorList>
            <person name="Kristyanto S."/>
            <person name="Jung J."/>
            <person name="Kim J.M."/>
            <person name="Jeon C.O."/>
        </authorList>
    </citation>
    <scope>NUCLEOTIDE SEQUENCE [LARGE SCALE GENOMIC DNA]</scope>
    <source>
        <strain evidence="1 2">MSW6</strain>
    </source>
</reference>
<proteinExistence type="predicted"/>
<dbReference type="RefSeq" id="WP_249992894.1">
    <property type="nucleotide sequence ID" value="NZ_CP116221.1"/>
</dbReference>
<protein>
    <recommendedName>
        <fullName evidence="3">Lipoprotein</fullName>
    </recommendedName>
</protein>
<evidence type="ECO:0000313" key="2">
    <source>
        <dbReference type="Proteomes" id="UP001202717"/>
    </source>
</evidence>
<keyword evidence="2" id="KW-1185">Reference proteome</keyword>